<dbReference type="InterPro" id="IPR008928">
    <property type="entry name" value="6-hairpin_glycosidase_sf"/>
</dbReference>
<reference evidence="2" key="1">
    <citation type="submission" date="2023-03" db="EMBL/GenBank/DDBJ databases">
        <title>Massive genome expansion in bonnet fungi (Mycena s.s.) driven by repeated elements and novel gene families across ecological guilds.</title>
        <authorList>
            <consortium name="Lawrence Berkeley National Laboratory"/>
            <person name="Harder C.B."/>
            <person name="Miyauchi S."/>
            <person name="Viragh M."/>
            <person name="Kuo A."/>
            <person name="Thoen E."/>
            <person name="Andreopoulos B."/>
            <person name="Lu D."/>
            <person name="Skrede I."/>
            <person name="Drula E."/>
            <person name="Henrissat B."/>
            <person name="Morin E."/>
            <person name="Kohler A."/>
            <person name="Barry K."/>
            <person name="LaButti K."/>
            <person name="Morin E."/>
            <person name="Salamov A."/>
            <person name="Lipzen A."/>
            <person name="Mereny Z."/>
            <person name="Hegedus B."/>
            <person name="Baldrian P."/>
            <person name="Stursova M."/>
            <person name="Weitz H."/>
            <person name="Taylor A."/>
            <person name="Grigoriev I.V."/>
            <person name="Nagy L.G."/>
            <person name="Martin F."/>
            <person name="Kauserud H."/>
        </authorList>
    </citation>
    <scope>NUCLEOTIDE SEQUENCE</scope>
    <source>
        <strain evidence="2">CBHHK173m</strain>
    </source>
</reference>
<evidence type="ECO:0000313" key="3">
    <source>
        <dbReference type="Proteomes" id="UP001222325"/>
    </source>
</evidence>
<dbReference type="InterPro" id="IPR005198">
    <property type="entry name" value="Glyco_hydro_76"/>
</dbReference>
<feature type="chain" id="PRO_5042105386" evidence="1">
    <location>
        <begin position="17"/>
        <end position="352"/>
    </location>
</feature>
<dbReference type="SUPFAM" id="SSF48208">
    <property type="entry name" value="Six-hairpin glycosidases"/>
    <property type="match status" value="1"/>
</dbReference>
<keyword evidence="1" id="KW-0732">Signal</keyword>
<organism evidence="2 3">
    <name type="scientific">Mycena belliarum</name>
    <dbReference type="NCBI Taxonomy" id="1033014"/>
    <lineage>
        <taxon>Eukaryota</taxon>
        <taxon>Fungi</taxon>
        <taxon>Dikarya</taxon>
        <taxon>Basidiomycota</taxon>
        <taxon>Agaricomycotina</taxon>
        <taxon>Agaricomycetes</taxon>
        <taxon>Agaricomycetidae</taxon>
        <taxon>Agaricales</taxon>
        <taxon>Marasmiineae</taxon>
        <taxon>Mycenaceae</taxon>
        <taxon>Mycena</taxon>
    </lineage>
</organism>
<proteinExistence type="predicted"/>
<gene>
    <name evidence="2" type="ORF">B0H15DRAFT_924338</name>
</gene>
<dbReference type="AlphaFoldDB" id="A0AAD6TXC8"/>
<dbReference type="GO" id="GO:0005975">
    <property type="term" value="P:carbohydrate metabolic process"/>
    <property type="evidence" value="ECO:0007669"/>
    <property type="project" value="InterPro"/>
</dbReference>
<dbReference type="PANTHER" id="PTHR47791">
    <property type="entry name" value="MEIOTICALLY UP-REGULATED GENE 191 PROTEIN"/>
    <property type="match status" value="1"/>
</dbReference>
<dbReference type="Pfam" id="PF03663">
    <property type="entry name" value="Glyco_hydro_76"/>
    <property type="match status" value="1"/>
</dbReference>
<name>A0AAD6TXC8_9AGAR</name>
<evidence type="ECO:0000256" key="1">
    <source>
        <dbReference type="SAM" id="SignalP"/>
    </source>
</evidence>
<dbReference type="PANTHER" id="PTHR47791:SF3">
    <property type="entry name" value="MEIOTICALLY UP-REGULATED GENE 191 PROTEIN"/>
    <property type="match status" value="1"/>
</dbReference>
<evidence type="ECO:0000313" key="2">
    <source>
        <dbReference type="EMBL" id="KAJ7080774.1"/>
    </source>
</evidence>
<protein>
    <submittedName>
        <fullName evidence="2">Endo-1,6-alpha-mannosidase</fullName>
    </submittedName>
</protein>
<keyword evidence="3" id="KW-1185">Reference proteome</keyword>
<dbReference type="Gene3D" id="1.50.10.20">
    <property type="match status" value="1"/>
</dbReference>
<dbReference type="EMBL" id="JARJCN010000053">
    <property type="protein sequence ID" value="KAJ7080774.1"/>
    <property type="molecule type" value="Genomic_DNA"/>
</dbReference>
<dbReference type="Proteomes" id="UP001222325">
    <property type="component" value="Unassembled WGS sequence"/>
</dbReference>
<sequence>MLFRVALLALVSSSAAQDLGVPLSWRKFSNSRPKSERITIAQNAINQITPQLDSGTGEFNGIGFWQSGNVWSVLANQDRLAGTTTNKALVLKNLNLVFSRTTHYDKFHVITPAQASAGRNPKKSFNIKSTCGGATMAGGVFWRPIPDDQAINSITTGLYITLSAFLAEFTKNGTYTAAAIASAKWIKAHNINSNNLVLDTVNADCSTSPAGWLFTYNSGKYIEGLSVLGAVTGDSQWTNLAINILNAAVKTRQWQGADGIITEGASPDKNGDGVGFKAVFIRGIHEAWTRNPNNTPLRTLIHSYGDVQYNALLDLAATGNTYSSAWHGPPQGFTTWGQLAALDVMTCNIDTN</sequence>
<accession>A0AAD6TXC8</accession>
<comment type="caution">
    <text evidence="2">The sequence shown here is derived from an EMBL/GenBank/DDBJ whole genome shotgun (WGS) entry which is preliminary data.</text>
</comment>
<feature type="signal peptide" evidence="1">
    <location>
        <begin position="1"/>
        <end position="16"/>
    </location>
</feature>
<dbReference type="InterPro" id="IPR053169">
    <property type="entry name" value="MUG_Protein"/>
</dbReference>